<comment type="cofactor">
    <cofactor evidence="6">
        <name>Zn(2+)</name>
        <dbReference type="ChEBI" id="CHEBI:29105"/>
    </cofactor>
    <text evidence="6">Binds 1 zinc ion per subunit.</text>
</comment>
<dbReference type="InterPro" id="IPR055518">
    <property type="entry name" value="DUF7092"/>
</dbReference>
<sequence>MAAPEYTVAARYWRGPVECLRRRQRILITSQPDNGIAPRSYPARYHDGSTAETHHVSVHVQGSGLIVERSHHPAVVWKLRTIRYSEPTPENDVILFRRGYADRLILNDPDSLGHLGIRFKSTKHVWCYITTGIVACVLGSFILIDRSPEWIVPLIPDHTEQWLGQQVAESIIVKKRVCTGKTGLHTLRVLEQKIAHAAGINGSIHLDVIDDPQVNAFTMPGRRIVLLRGLIEASRTSDEVAGVMAHETGHVFYHDSMQLLVRLLGLSVLETVITGGSWSLSADLATQMLGLHYNRRQEERADKAAIWFLDKAGLRSDGLAHFFETLEKREEHSLSVEFLSDHPATIVRRHANPGSSSGASAMSDKDWQAVRRVCDEKTSTTDNDEDE</sequence>
<evidence type="ECO:0000256" key="2">
    <source>
        <dbReference type="ARBA" id="ARBA00022723"/>
    </source>
</evidence>
<dbReference type="Gene3D" id="3.30.2010.10">
    <property type="entry name" value="Metalloproteases ('zincins'), catalytic domain"/>
    <property type="match status" value="1"/>
</dbReference>
<gene>
    <name evidence="11" type="ordered locus">GbCGDNIH1_1249</name>
</gene>
<accession>Q0BSQ5</accession>
<dbReference type="Pfam" id="PF01435">
    <property type="entry name" value="Peptidase_M48"/>
    <property type="match status" value="1"/>
</dbReference>
<keyword evidence="8" id="KW-0472">Membrane</keyword>
<evidence type="ECO:0000256" key="8">
    <source>
        <dbReference type="SAM" id="Phobius"/>
    </source>
</evidence>
<feature type="transmembrane region" description="Helical" evidence="8">
    <location>
        <begin position="125"/>
        <end position="144"/>
    </location>
</feature>
<dbReference type="AlphaFoldDB" id="Q0BSQ5"/>
<evidence type="ECO:0000313" key="11">
    <source>
        <dbReference type="EMBL" id="ABI62147.2"/>
    </source>
</evidence>
<evidence type="ECO:0000256" key="7">
    <source>
        <dbReference type="SAM" id="MobiDB-lite"/>
    </source>
</evidence>
<evidence type="ECO:0000313" key="12">
    <source>
        <dbReference type="Proteomes" id="UP000001963"/>
    </source>
</evidence>
<dbReference type="InterPro" id="IPR051156">
    <property type="entry name" value="Mito/Outer_Membr_Metalloprot"/>
</dbReference>
<dbReference type="GO" id="GO:0046872">
    <property type="term" value="F:metal ion binding"/>
    <property type="evidence" value="ECO:0007669"/>
    <property type="project" value="UniProtKB-KW"/>
</dbReference>
<dbReference type="STRING" id="391165.GbCGDNIH1_1249"/>
<keyword evidence="1 6" id="KW-0645">Protease</keyword>
<keyword evidence="4 6" id="KW-0862">Zinc</keyword>
<dbReference type="Pfam" id="PF23368">
    <property type="entry name" value="DUF7092"/>
    <property type="match status" value="1"/>
</dbReference>
<dbReference type="KEGG" id="gbe:GbCGDNIH1_1249"/>
<dbReference type="PANTHER" id="PTHR22726">
    <property type="entry name" value="METALLOENDOPEPTIDASE OMA1"/>
    <property type="match status" value="1"/>
</dbReference>
<keyword evidence="12" id="KW-1185">Reference proteome</keyword>
<feature type="domain" description="DUF7092" evidence="10">
    <location>
        <begin position="41"/>
        <end position="111"/>
    </location>
</feature>
<feature type="domain" description="Peptidase M48" evidence="9">
    <location>
        <begin position="192"/>
        <end position="348"/>
    </location>
</feature>
<keyword evidence="8" id="KW-0812">Transmembrane</keyword>
<evidence type="ECO:0000256" key="4">
    <source>
        <dbReference type="ARBA" id="ARBA00022833"/>
    </source>
</evidence>
<keyword evidence="5 6" id="KW-0482">Metalloprotease</keyword>
<reference evidence="11 12" key="1">
    <citation type="journal article" date="2007" name="J. Bacteriol.">
        <title>Genome sequence analysis of the emerging human pathogenic acetic acid bacterium Granulibacter bethesdensis.</title>
        <authorList>
            <person name="Greenberg D.E."/>
            <person name="Porcella S.F."/>
            <person name="Zelazny A.M."/>
            <person name="Virtaneva K."/>
            <person name="Sturdevant D.E."/>
            <person name="Kupko J.J.III."/>
            <person name="Barbian K.D."/>
            <person name="Babar A."/>
            <person name="Dorward D.W."/>
            <person name="Holland S.M."/>
        </authorList>
    </citation>
    <scope>NUCLEOTIDE SEQUENCE [LARGE SCALE GENOMIC DNA]</scope>
    <source>
        <strain evidence="12">ATCC BAA-1260 / CGDNIH1</strain>
    </source>
</reference>
<evidence type="ECO:0000256" key="6">
    <source>
        <dbReference type="RuleBase" id="RU003983"/>
    </source>
</evidence>
<dbReference type="CDD" id="cd07332">
    <property type="entry name" value="M48C_Oma1_like"/>
    <property type="match status" value="1"/>
</dbReference>
<feature type="region of interest" description="Disordered" evidence="7">
    <location>
        <begin position="349"/>
        <end position="387"/>
    </location>
</feature>
<keyword evidence="8" id="KW-1133">Transmembrane helix</keyword>
<dbReference type="GO" id="GO:0016020">
    <property type="term" value="C:membrane"/>
    <property type="evidence" value="ECO:0007669"/>
    <property type="project" value="TreeGrafter"/>
</dbReference>
<feature type="compositionally biased region" description="Basic and acidic residues" evidence="7">
    <location>
        <begin position="363"/>
        <end position="379"/>
    </location>
</feature>
<dbReference type="GO" id="GO:0004222">
    <property type="term" value="F:metalloendopeptidase activity"/>
    <property type="evidence" value="ECO:0007669"/>
    <property type="project" value="InterPro"/>
</dbReference>
<comment type="similarity">
    <text evidence="6">Belongs to the peptidase M48 family.</text>
</comment>
<evidence type="ECO:0000256" key="5">
    <source>
        <dbReference type="ARBA" id="ARBA00023049"/>
    </source>
</evidence>
<proteinExistence type="inferred from homology"/>
<keyword evidence="3 6" id="KW-0378">Hydrolase</keyword>
<dbReference type="EMBL" id="CP000394">
    <property type="protein sequence ID" value="ABI62147.2"/>
    <property type="molecule type" value="Genomic_DNA"/>
</dbReference>
<evidence type="ECO:0000259" key="9">
    <source>
        <dbReference type="Pfam" id="PF01435"/>
    </source>
</evidence>
<keyword evidence="2" id="KW-0479">Metal-binding</keyword>
<evidence type="ECO:0000256" key="3">
    <source>
        <dbReference type="ARBA" id="ARBA00022801"/>
    </source>
</evidence>
<protein>
    <submittedName>
        <fullName evidence="11">Peptidase, M48 family</fullName>
    </submittedName>
</protein>
<dbReference type="GO" id="GO:0051603">
    <property type="term" value="P:proteolysis involved in protein catabolic process"/>
    <property type="evidence" value="ECO:0007669"/>
    <property type="project" value="TreeGrafter"/>
</dbReference>
<dbReference type="InterPro" id="IPR001915">
    <property type="entry name" value="Peptidase_M48"/>
</dbReference>
<organism evidence="11 12">
    <name type="scientific">Granulibacter bethesdensis (strain ATCC BAA-1260 / CGDNIH1)</name>
    <dbReference type="NCBI Taxonomy" id="391165"/>
    <lineage>
        <taxon>Bacteria</taxon>
        <taxon>Pseudomonadati</taxon>
        <taxon>Pseudomonadota</taxon>
        <taxon>Alphaproteobacteria</taxon>
        <taxon>Acetobacterales</taxon>
        <taxon>Acetobacteraceae</taxon>
        <taxon>Granulibacter</taxon>
    </lineage>
</organism>
<dbReference type="Proteomes" id="UP000001963">
    <property type="component" value="Chromosome"/>
</dbReference>
<dbReference type="eggNOG" id="COG4783">
    <property type="taxonomic scope" value="Bacteria"/>
</dbReference>
<dbReference type="PANTHER" id="PTHR22726:SF1">
    <property type="entry name" value="METALLOENDOPEPTIDASE OMA1, MITOCHONDRIAL"/>
    <property type="match status" value="1"/>
</dbReference>
<evidence type="ECO:0000259" key="10">
    <source>
        <dbReference type="Pfam" id="PF23368"/>
    </source>
</evidence>
<evidence type="ECO:0000256" key="1">
    <source>
        <dbReference type="ARBA" id="ARBA00022670"/>
    </source>
</evidence>
<name>Q0BSQ5_GRABC</name>